<evidence type="ECO:0000313" key="2">
    <source>
        <dbReference type="EMBL" id="KKL83623.1"/>
    </source>
</evidence>
<accession>A0A0F9E270</accession>
<dbReference type="EMBL" id="LAZR01021932">
    <property type="protein sequence ID" value="KKL83623.1"/>
    <property type="molecule type" value="Genomic_DNA"/>
</dbReference>
<reference evidence="1" key="1">
    <citation type="journal article" date="2015" name="Nature">
        <title>Complex archaea that bridge the gap between prokaryotes and eukaryotes.</title>
        <authorList>
            <person name="Spang A."/>
            <person name="Saw J.H."/>
            <person name="Jorgensen S.L."/>
            <person name="Zaremba-Niedzwiedzka K."/>
            <person name="Martijn J."/>
            <person name="Lind A.E."/>
            <person name="van Eijk R."/>
            <person name="Schleper C."/>
            <person name="Guy L."/>
            <person name="Ettema T.J."/>
        </authorList>
    </citation>
    <scope>NUCLEOTIDE SEQUENCE</scope>
</reference>
<comment type="caution">
    <text evidence="1">The sequence shown here is derived from an EMBL/GenBank/DDBJ whole genome shotgun (WGS) entry which is preliminary data.</text>
</comment>
<evidence type="ECO:0000313" key="1">
    <source>
        <dbReference type="EMBL" id="KKL68094.1"/>
    </source>
</evidence>
<dbReference type="EMBL" id="LAZR01026641">
    <property type="protein sequence ID" value="KKL68094.1"/>
    <property type="molecule type" value="Genomic_DNA"/>
</dbReference>
<name>A0A0F9E270_9ZZZZ</name>
<sequence length="92" mass="10770">MHKTMADYLEKRSEIDRETISRLSLYEIKFLSKFRDGMKWGSKELKSVADGNFHIIWKTKTSLHLVSEGGNTWDKFSVPRNKVKVIKRVSLP</sequence>
<proteinExistence type="predicted"/>
<dbReference type="AlphaFoldDB" id="A0A0F9E270"/>
<protein>
    <submittedName>
        <fullName evidence="1">Uncharacterized protein</fullName>
    </submittedName>
</protein>
<organism evidence="1">
    <name type="scientific">marine sediment metagenome</name>
    <dbReference type="NCBI Taxonomy" id="412755"/>
    <lineage>
        <taxon>unclassified sequences</taxon>
        <taxon>metagenomes</taxon>
        <taxon>ecological metagenomes</taxon>
    </lineage>
</organism>
<gene>
    <name evidence="2" type="ORF">LCGC14_1972920</name>
    <name evidence="1" type="ORF">LCGC14_2128390</name>
</gene>